<comment type="caution">
    <text evidence="2">The sequence shown here is derived from an EMBL/GenBank/DDBJ whole genome shotgun (WGS) entry which is preliminary data.</text>
</comment>
<evidence type="ECO:0000256" key="1">
    <source>
        <dbReference type="SAM" id="MobiDB-lite"/>
    </source>
</evidence>
<dbReference type="AlphaFoldDB" id="A0A9P0XFU2"/>
<proteinExistence type="predicted"/>
<organism evidence="2 3">
    <name type="scientific">Pieris brassicae</name>
    <name type="common">White butterfly</name>
    <name type="synonym">Large white butterfly</name>
    <dbReference type="NCBI Taxonomy" id="7116"/>
    <lineage>
        <taxon>Eukaryota</taxon>
        <taxon>Metazoa</taxon>
        <taxon>Ecdysozoa</taxon>
        <taxon>Arthropoda</taxon>
        <taxon>Hexapoda</taxon>
        <taxon>Insecta</taxon>
        <taxon>Pterygota</taxon>
        <taxon>Neoptera</taxon>
        <taxon>Endopterygota</taxon>
        <taxon>Lepidoptera</taxon>
        <taxon>Glossata</taxon>
        <taxon>Ditrysia</taxon>
        <taxon>Papilionoidea</taxon>
        <taxon>Pieridae</taxon>
        <taxon>Pierinae</taxon>
        <taxon>Pieris</taxon>
    </lineage>
</organism>
<accession>A0A9P0XFU2</accession>
<feature type="compositionally biased region" description="Basic and acidic residues" evidence="1">
    <location>
        <begin position="83"/>
        <end position="97"/>
    </location>
</feature>
<feature type="compositionally biased region" description="Basic residues" evidence="1">
    <location>
        <begin position="98"/>
        <end position="107"/>
    </location>
</feature>
<protein>
    <submittedName>
        <fullName evidence="2">Uncharacterized protein</fullName>
    </submittedName>
</protein>
<keyword evidence="3" id="KW-1185">Reference proteome</keyword>
<sequence length="461" mass="54252">MFRPLLTITVEIDGQIDLGHGWQHEFPIWAQKEKTYSQFLRTDEPKRYKLASTGGDDTLRDNTALQKLLSSNINTLLDIQSKKTKEYHEENKKETNNKKKNKKKTKKSASTESLDHDKINLDDVSPKIDVIPKKGATRAIDMERSKEIEARKVKEDRKINDFIQHIFKQTLKVFNDIQSKTKDNKLKHEMNSLKHTFNEKFGKFISETYNHTLRTNLGKQKIILNTINTSHKLLQRLINNLYKDMNKESLRTQINAVNAFQKQVDRERDLENKHACKQFHICRLNDEFSDFISDIIVVILLSDDRKVKQASDALTEAIKNIDFDNVLNYDLQNKLKIYLGTIEKWDAFMTRAMFLAIKSLIRNKNKPITIYNSQDNYLANKTIAFQNIINMADEKLPKNDNVNEWEKIKQDIIDWKEDKNKEPLKIAENFFRHFKEKVLDTLDYDGRKQFNKSIEVLLSHF</sequence>
<reference evidence="2" key="1">
    <citation type="submission" date="2022-05" db="EMBL/GenBank/DDBJ databases">
        <authorList>
            <person name="Okamura Y."/>
        </authorList>
    </citation>
    <scope>NUCLEOTIDE SEQUENCE</scope>
</reference>
<evidence type="ECO:0000313" key="2">
    <source>
        <dbReference type="EMBL" id="CAH4033102.1"/>
    </source>
</evidence>
<dbReference type="Proteomes" id="UP001152562">
    <property type="component" value="Unassembled WGS sequence"/>
</dbReference>
<feature type="region of interest" description="Disordered" evidence="1">
    <location>
        <begin position="83"/>
        <end position="118"/>
    </location>
</feature>
<name>A0A9P0XFU2_PIEBR</name>
<dbReference type="EMBL" id="CALOZG010000029">
    <property type="protein sequence ID" value="CAH4033102.1"/>
    <property type="molecule type" value="Genomic_DNA"/>
</dbReference>
<evidence type="ECO:0000313" key="3">
    <source>
        <dbReference type="Proteomes" id="UP001152562"/>
    </source>
</evidence>
<gene>
    <name evidence="2" type="ORF">PIBRA_LOCUS9428</name>
</gene>